<evidence type="ECO:0000313" key="2">
    <source>
        <dbReference type="EMBL" id="RDB03803.1"/>
    </source>
</evidence>
<dbReference type="InterPro" id="IPR025250">
    <property type="entry name" value="DUF4199"/>
</dbReference>
<protein>
    <submittedName>
        <fullName evidence="2">DUF4199 domain-containing protein</fullName>
    </submittedName>
</protein>
<keyword evidence="1" id="KW-0812">Transmembrane</keyword>
<name>A0A369I8F2_9BACT</name>
<accession>A0A369I8F2</accession>
<reference evidence="2 3" key="1">
    <citation type="submission" date="2018-07" db="EMBL/GenBank/DDBJ databases">
        <title>Genome analysis of Runella aurantiaca.</title>
        <authorList>
            <person name="Yang X."/>
        </authorList>
    </citation>
    <scope>NUCLEOTIDE SEQUENCE [LARGE SCALE GENOMIC DNA]</scope>
    <source>
        <strain evidence="2 3">YX9</strain>
    </source>
</reference>
<organism evidence="2 3">
    <name type="scientific">Runella aurantiaca</name>
    <dbReference type="NCBI Taxonomy" id="2282308"/>
    <lineage>
        <taxon>Bacteria</taxon>
        <taxon>Pseudomonadati</taxon>
        <taxon>Bacteroidota</taxon>
        <taxon>Cytophagia</taxon>
        <taxon>Cytophagales</taxon>
        <taxon>Spirosomataceae</taxon>
        <taxon>Runella</taxon>
    </lineage>
</organism>
<dbReference type="OrthoDB" id="963633at2"/>
<sequence length="181" mass="20586">MGNVINFFNKPILKIPLAFGVLAGFVCFLFFLVVQNLEKFSGTGRALDVGFFAIIIAAACWYYRKNIGKGYMHAWEGISIGYVVWLTGALLCGYLTSMFFYFSPSALDKYKQTLRTSLVTNQAEAMKVWGKEIYQQKLADISQLTPSSFIFDEFRFTLLLVIIAILLIALIFRKKNPEETR</sequence>
<feature type="transmembrane region" description="Helical" evidence="1">
    <location>
        <begin position="154"/>
        <end position="172"/>
    </location>
</feature>
<proteinExistence type="predicted"/>
<feature type="transmembrane region" description="Helical" evidence="1">
    <location>
        <begin position="83"/>
        <end position="102"/>
    </location>
</feature>
<dbReference type="EMBL" id="QPIW01000023">
    <property type="protein sequence ID" value="RDB03803.1"/>
    <property type="molecule type" value="Genomic_DNA"/>
</dbReference>
<comment type="caution">
    <text evidence="2">The sequence shown here is derived from an EMBL/GenBank/DDBJ whole genome shotgun (WGS) entry which is preliminary data.</text>
</comment>
<gene>
    <name evidence="2" type="ORF">DVG78_22245</name>
</gene>
<feature type="transmembrane region" description="Helical" evidence="1">
    <location>
        <begin position="12"/>
        <end position="34"/>
    </location>
</feature>
<feature type="transmembrane region" description="Helical" evidence="1">
    <location>
        <begin position="46"/>
        <end position="63"/>
    </location>
</feature>
<dbReference type="Pfam" id="PF13858">
    <property type="entry name" value="DUF4199"/>
    <property type="match status" value="1"/>
</dbReference>
<evidence type="ECO:0000313" key="3">
    <source>
        <dbReference type="Proteomes" id="UP000253141"/>
    </source>
</evidence>
<keyword evidence="1" id="KW-0472">Membrane</keyword>
<dbReference type="RefSeq" id="WP_114463228.1">
    <property type="nucleotide sequence ID" value="NZ_QPIW01000023.1"/>
</dbReference>
<keyword evidence="3" id="KW-1185">Reference proteome</keyword>
<dbReference type="Proteomes" id="UP000253141">
    <property type="component" value="Unassembled WGS sequence"/>
</dbReference>
<keyword evidence="1" id="KW-1133">Transmembrane helix</keyword>
<evidence type="ECO:0000256" key="1">
    <source>
        <dbReference type="SAM" id="Phobius"/>
    </source>
</evidence>
<dbReference type="AlphaFoldDB" id="A0A369I8F2"/>